<feature type="transmembrane region" description="Helical" evidence="3">
    <location>
        <begin position="1128"/>
        <end position="1147"/>
    </location>
</feature>
<evidence type="ECO:0000256" key="1">
    <source>
        <dbReference type="ARBA" id="ARBA00005585"/>
    </source>
</evidence>
<evidence type="ECO:0000256" key="2">
    <source>
        <dbReference type="SAM" id="MobiDB-lite"/>
    </source>
</evidence>
<feature type="domain" description="SSD" evidence="4">
    <location>
        <begin position="585"/>
        <end position="741"/>
    </location>
</feature>
<comment type="similarity">
    <text evidence="1">Belongs to the patched family.</text>
</comment>
<feature type="transmembrane region" description="Helical" evidence="3">
    <location>
        <begin position="1028"/>
        <end position="1051"/>
    </location>
</feature>
<dbReference type="PANTHER" id="PTHR10796">
    <property type="entry name" value="PATCHED-RELATED"/>
    <property type="match status" value="1"/>
</dbReference>
<feature type="compositionally biased region" description="Basic residues" evidence="2">
    <location>
        <begin position="134"/>
        <end position="146"/>
    </location>
</feature>
<comment type="caution">
    <text evidence="5">The sequence shown here is derived from an EMBL/GenBank/DDBJ whole genome shotgun (WGS) entry which is preliminary data.</text>
</comment>
<feature type="transmembrane region" description="Helical" evidence="3">
    <location>
        <begin position="614"/>
        <end position="642"/>
    </location>
</feature>
<feature type="transmembrane region" description="Helical" evidence="3">
    <location>
        <begin position="648"/>
        <end position="668"/>
    </location>
</feature>
<evidence type="ECO:0000259" key="4">
    <source>
        <dbReference type="PROSITE" id="PS50156"/>
    </source>
</evidence>
<accession>A0A9N8ENI3</accession>
<dbReference type="InterPro" id="IPR053958">
    <property type="entry name" value="HMGCR/SNAP/NPC1-like_SSD"/>
</dbReference>
<dbReference type="Gene3D" id="1.20.1640.10">
    <property type="entry name" value="Multidrug efflux transporter AcrB transmembrane domain"/>
    <property type="match status" value="2"/>
</dbReference>
<dbReference type="EMBL" id="CAICTM010001285">
    <property type="protein sequence ID" value="CAB9522284.1"/>
    <property type="molecule type" value="Genomic_DNA"/>
</dbReference>
<sequence>MSDSHNEHTEKTLAKLESSSEITHGEAQPETVTLDGAYQMASKASSISAATAASLVEYVTASHSSVVSWWNGKEITELEECAASGCGPIVESSNGDSSGREPNALRTHQSLHQLDGAAGTGNSEAHRSHEHRDQPHHHVRKHRQRKQRTEQTERQEPEGDRTGEPRTQNRDQGFPQNQTEQHTDEPLSLSLAQSQRQSRECLVDVEAEKATYWSALYTILETQRAEILRTTHSTKPNQPVDPSGLIDILKDPSSVLHELIFDKEDLVRAKKGTSVVTTATANLTCTATDTDSSSSGSSPQYLHSQIGNDRHQEPDDSNSSCRDEWAGFVRRIGKLITIFLTACAGVAARNPHRCIAWTTLLSLTLVVVGCLTNFTLVLDNTELWPPHSSFAYQQMLWFYDSDFNFDYRNVDLVIHAEGANVLTQAGVSRVFEAMSVVQGMENYQEGCRWAELVGDSYHVGECHEHSVTDFWNRSNFVFEQETQSDEQARLTMSVPSYPSGETVDLSRIIGNAKKDKNGTLTTGEAFLVEFDLPWSLETAEFELIAVNALLELKEKWKAEDSNPFRLEVVAYRSYEDEFMRAIILDLPLLPAVFVVVCLFCCLVFWRYDKVHSRCLLGIGAVVCILLSIMASHGLMFLCGVPFTTSTSMLPFLMFGIGLDDAFVIIGSYNRTRGTDIEKRIQLTMEDISLSIGITTLTSSLAFALGIFSDIPSVRWLCLYACPSILIDFAYQITFFIALIVLDERRIQDNRRDGCAWIHVEDDSRKGGREAEDEDDECGLANGEDTATIVKADAERIPPLAMPKLHWSDRFMAWYADKLLHPISQTIVLVGFVTLLGVSLFFITRLEQHFDMNDMVPHDSYLRGYYSSLKHYSNTRNGIASYAFFRDIDQSDPQVQTEMLQFVDELADGGAIASYPANCWLPDFLQFTNTSSGATNLSFTDQVELFLQEPVFNMLYDDHIVRTPNGSIAESRCEIYVNVDISDAQGGTAAFELLRNVSRSQAMNQGLGGDEWHMFTYHDMYNLWEFYKAVVAELSVSTIMGIAAVSIVALFLIPHWSAVFFVTPLIICLYIDLLGYITYAKVHVNAISYVQLVMSIGLMVDFIMHILIRYYESEGSRRVRVKHTLTTMGSSVFVGGVSSLLGVSLLAFSTSEILQLVFVAVLGLVVLGIVHGLVFLPVILSLIGPE</sequence>
<feature type="transmembrane region" description="Helical" evidence="3">
    <location>
        <begin position="1058"/>
        <end position="1079"/>
    </location>
</feature>
<dbReference type="SUPFAM" id="SSF82866">
    <property type="entry name" value="Multidrug efflux transporter AcrB transmembrane domain"/>
    <property type="match status" value="2"/>
</dbReference>
<feature type="transmembrane region" description="Helical" evidence="3">
    <location>
        <begin position="1153"/>
        <end position="1182"/>
    </location>
</feature>
<feature type="transmembrane region" description="Helical" evidence="3">
    <location>
        <begin position="1085"/>
        <end position="1107"/>
    </location>
</feature>
<feature type="transmembrane region" description="Helical" evidence="3">
    <location>
        <begin position="689"/>
        <end position="707"/>
    </location>
</feature>
<evidence type="ECO:0000313" key="5">
    <source>
        <dbReference type="EMBL" id="CAB9522284.1"/>
    </source>
</evidence>
<feature type="region of interest" description="Disordered" evidence="2">
    <location>
        <begin position="1"/>
        <end position="33"/>
    </location>
</feature>
<dbReference type="PANTHER" id="PTHR10796:SF92">
    <property type="entry name" value="PATCHED-RELATED, ISOFORM A"/>
    <property type="match status" value="1"/>
</dbReference>
<feature type="region of interest" description="Disordered" evidence="2">
    <location>
        <begin position="287"/>
        <end position="319"/>
    </location>
</feature>
<proteinExistence type="inferred from homology"/>
<protein>
    <submittedName>
        <fullName evidence="5">Pick C1-like protein 1</fullName>
    </submittedName>
</protein>
<dbReference type="InterPro" id="IPR000731">
    <property type="entry name" value="SSD"/>
</dbReference>
<dbReference type="Proteomes" id="UP001153069">
    <property type="component" value="Unassembled WGS sequence"/>
</dbReference>
<feature type="compositionally biased region" description="Basic and acidic residues" evidence="2">
    <location>
        <begin position="147"/>
        <end position="169"/>
    </location>
</feature>
<keyword evidence="3" id="KW-0812">Transmembrane</keyword>
<feature type="transmembrane region" description="Helical" evidence="3">
    <location>
        <begin position="818"/>
        <end position="842"/>
    </location>
</feature>
<feature type="region of interest" description="Disordered" evidence="2">
    <location>
        <begin position="115"/>
        <end position="193"/>
    </location>
</feature>
<evidence type="ECO:0000313" key="6">
    <source>
        <dbReference type="Proteomes" id="UP001153069"/>
    </source>
</evidence>
<keyword evidence="3" id="KW-0472">Membrane</keyword>
<dbReference type="GO" id="GO:0016020">
    <property type="term" value="C:membrane"/>
    <property type="evidence" value="ECO:0007669"/>
    <property type="project" value="TreeGrafter"/>
</dbReference>
<feature type="compositionally biased region" description="Basic and acidic residues" evidence="2">
    <location>
        <begin position="1"/>
        <end position="14"/>
    </location>
</feature>
<dbReference type="AlphaFoldDB" id="A0A9N8ENI3"/>
<feature type="compositionally biased region" description="Polar residues" evidence="2">
    <location>
        <begin position="170"/>
        <end position="180"/>
    </location>
</feature>
<feature type="compositionally biased region" description="Basic and acidic residues" evidence="2">
    <location>
        <begin position="124"/>
        <end position="133"/>
    </location>
</feature>
<name>A0A9N8ENI3_9STRA</name>
<dbReference type="OrthoDB" id="190529at2759"/>
<keyword evidence="3" id="KW-1133">Transmembrane helix</keyword>
<dbReference type="InterPro" id="IPR051697">
    <property type="entry name" value="Patched_domain-protein"/>
</dbReference>
<keyword evidence="6" id="KW-1185">Reference proteome</keyword>
<feature type="transmembrane region" description="Helical" evidence="3">
    <location>
        <begin position="588"/>
        <end position="607"/>
    </location>
</feature>
<reference evidence="5" key="1">
    <citation type="submission" date="2020-06" db="EMBL/GenBank/DDBJ databases">
        <authorList>
            <consortium name="Plant Systems Biology data submission"/>
        </authorList>
    </citation>
    <scope>NUCLEOTIDE SEQUENCE</scope>
    <source>
        <strain evidence="5">D6</strain>
    </source>
</reference>
<feature type="transmembrane region" description="Helical" evidence="3">
    <location>
        <begin position="713"/>
        <end position="741"/>
    </location>
</feature>
<evidence type="ECO:0000256" key="3">
    <source>
        <dbReference type="SAM" id="Phobius"/>
    </source>
</evidence>
<gene>
    <name evidence="5" type="ORF">SEMRO_1287_G259460.1</name>
</gene>
<organism evidence="5 6">
    <name type="scientific">Seminavis robusta</name>
    <dbReference type="NCBI Taxonomy" id="568900"/>
    <lineage>
        <taxon>Eukaryota</taxon>
        <taxon>Sar</taxon>
        <taxon>Stramenopiles</taxon>
        <taxon>Ochrophyta</taxon>
        <taxon>Bacillariophyta</taxon>
        <taxon>Bacillariophyceae</taxon>
        <taxon>Bacillariophycidae</taxon>
        <taxon>Naviculales</taxon>
        <taxon>Naviculaceae</taxon>
        <taxon>Seminavis</taxon>
    </lineage>
</organism>
<dbReference type="PROSITE" id="PS50156">
    <property type="entry name" value="SSD"/>
    <property type="match status" value="1"/>
</dbReference>
<dbReference type="Pfam" id="PF12349">
    <property type="entry name" value="Sterol-sensing"/>
    <property type="match status" value="1"/>
</dbReference>
<feature type="compositionally biased region" description="Low complexity" evidence="2">
    <location>
        <begin position="287"/>
        <end position="298"/>
    </location>
</feature>